<keyword evidence="3" id="KW-1185">Reference proteome</keyword>
<evidence type="ECO:0000256" key="1">
    <source>
        <dbReference type="SAM" id="MobiDB-lite"/>
    </source>
</evidence>
<evidence type="ECO:0000313" key="3">
    <source>
        <dbReference type="Proteomes" id="UP001583172"/>
    </source>
</evidence>
<feature type="region of interest" description="Disordered" evidence="1">
    <location>
        <begin position="183"/>
        <end position="203"/>
    </location>
</feature>
<proteinExistence type="predicted"/>
<accession>A0ABR3VRS3</accession>
<sequence length="203" mass="22539">MRAHLVQGLVSLCEALDIPDEFLNERMQGVCHSFGTRTEHDDEGGNMGGFAAWFHYLCKAVEPDNSLYQRWYKSAFFLRKHRTQHGGGVTLVMFGPMPAVTARIKAFLEGGGWRDVCFEPIALFDLVLDGLFGETDMTVWRLLDVISGLEEASLPKCLDTKLQIITHPSESFKLPPICEEVGNKRPTRSTSPSCMAGPSISST</sequence>
<comment type="caution">
    <text evidence="2">The sequence shown here is derived from an EMBL/GenBank/DDBJ whole genome shotgun (WGS) entry which is preliminary data.</text>
</comment>
<name>A0ABR3VRS3_HUMIN</name>
<gene>
    <name evidence="2" type="ORF">VTJ49DRAFT_34</name>
</gene>
<evidence type="ECO:0000313" key="2">
    <source>
        <dbReference type="EMBL" id="KAL1844355.1"/>
    </source>
</evidence>
<dbReference type="EMBL" id="JAZGSY010000001">
    <property type="protein sequence ID" value="KAL1844355.1"/>
    <property type="molecule type" value="Genomic_DNA"/>
</dbReference>
<reference evidence="2 3" key="1">
    <citation type="journal article" date="2024" name="Commun. Biol.">
        <title>Comparative genomic analysis of thermophilic fungi reveals convergent evolutionary adaptations and gene losses.</title>
        <authorList>
            <person name="Steindorff A.S."/>
            <person name="Aguilar-Pontes M.V."/>
            <person name="Robinson A.J."/>
            <person name="Andreopoulos B."/>
            <person name="LaButti K."/>
            <person name="Kuo A."/>
            <person name="Mondo S."/>
            <person name="Riley R."/>
            <person name="Otillar R."/>
            <person name="Haridas S."/>
            <person name="Lipzen A."/>
            <person name="Grimwood J."/>
            <person name="Schmutz J."/>
            <person name="Clum A."/>
            <person name="Reid I.D."/>
            <person name="Moisan M.C."/>
            <person name="Butler G."/>
            <person name="Nguyen T.T.M."/>
            <person name="Dewar K."/>
            <person name="Conant G."/>
            <person name="Drula E."/>
            <person name="Henrissat B."/>
            <person name="Hansel C."/>
            <person name="Singer S."/>
            <person name="Hutchinson M.I."/>
            <person name="de Vries R.P."/>
            <person name="Natvig D.O."/>
            <person name="Powell A.J."/>
            <person name="Tsang A."/>
            <person name="Grigoriev I.V."/>
        </authorList>
    </citation>
    <scope>NUCLEOTIDE SEQUENCE [LARGE SCALE GENOMIC DNA]</scope>
    <source>
        <strain evidence="2 3">CBS 620.91</strain>
    </source>
</reference>
<protein>
    <submittedName>
        <fullName evidence="2">Uncharacterized protein</fullName>
    </submittedName>
</protein>
<dbReference type="Proteomes" id="UP001583172">
    <property type="component" value="Unassembled WGS sequence"/>
</dbReference>
<organism evidence="2 3">
    <name type="scientific">Humicola insolens</name>
    <name type="common">Soft-rot fungus</name>
    <dbReference type="NCBI Taxonomy" id="85995"/>
    <lineage>
        <taxon>Eukaryota</taxon>
        <taxon>Fungi</taxon>
        <taxon>Dikarya</taxon>
        <taxon>Ascomycota</taxon>
        <taxon>Pezizomycotina</taxon>
        <taxon>Sordariomycetes</taxon>
        <taxon>Sordariomycetidae</taxon>
        <taxon>Sordariales</taxon>
        <taxon>Chaetomiaceae</taxon>
        <taxon>Mycothermus</taxon>
    </lineage>
</organism>
<feature type="compositionally biased region" description="Polar residues" evidence="1">
    <location>
        <begin position="188"/>
        <end position="203"/>
    </location>
</feature>